<organism evidence="3 4">
    <name type="scientific">Zizania palustris</name>
    <name type="common">Northern wild rice</name>
    <dbReference type="NCBI Taxonomy" id="103762"/>
    <lineage>
        <taxon>Eukaryota</taxon>
        <taxon>Viridiplantae</taxon>
        <taxon>Streptophyta</taxon>
        <taxon>Embryophyta</taxon>
        <taxon>Tracheophyta</taxon>
        <taxon>Spermatophyta</taxon>
        <taxon>Magnoliopsida</taxon>
        <taxon>Liliopsida</taxon>
        <taxon>Poales</taxon>
        <taxon>Poaceae</taxon>
        <taxon>BOP clade</taxon>
        <taxon>Oryzoideae</taxon>
        <taxon>Oryzeae</taxon>
        <taxon>Zizaniinae</taxon>
        <taxon>Zizania</taxon>
    </lineage>
</organism>
<evidence type="ECO:0000259" key="2">
    <source>
        <dbReference type="Pfam" id="PF24530"/>
    </source>
</evidence>
<reference evidence="3" key="2">
    <citation type="submission" date="2021-02" db="EMBL/GenBank/DDBJ databases">
        <authorList>
            <person name="Kimball J.A."/>
            <person name="Haas M.W."/>
            <person name="Macchietto M."/>
            <person name="Kono T."/>
            <person name="Duquette J."/>
            <person name="Shao M."/>
        </authorList>
    </citation>
    <scope>NUCLEOTIDE SEQUENCE</scope>
    <source>
        <tissue evidence="3">Fresh leaf tissue</tissue>
    </source>
</reference>
<feature type="domain" description="DUF7597" evidence="2">
    <location>
        <begin position="7"/>
        <end position="81"/>
    </location>
</feature>
<name>A0A8J5VEZ9_ZIZPA</name>
<feature type="region of interest" description="Disordered" evidence="1">
    <location>
        <begin position="102"/>
        <end position="132"/>
    </location>
</feature>
<feature type="compositionally biased region" description="Polar residues" evidence="1">
    <location>
        <begin position="109"/>
        <end position="125"/>
    </location>
</feature>
<dbReference type="OrthoDB" id="721783at2759"/>
<gene>
    <name evidence="3" type="ORF">GUJ93_ZPchr0008g11633</name>
</gene>
<dbReference type="InterPro" id="IPR056018">
    <property type="entry name" value="DUF7597"/>
</dbReference>
<dbReference type="Pfam" id="PF24530">
    <property type="entry name" value="DUF7597"/>
    <property type="match status" value="1"/>
</dbReference>
<dbReference type="Proteomes" id="UP000729402">
    <property type="component" value="Unassembled WGS sequence"/>
</dbReference>
<evidence type="ECO:0000313" key="3">
    <source>
        <dbReference type="EMBL" id="KAG8045018.1"/>
    </source>
</evidence>
<dbReference type="AlphaFoldDB" id="A0A8J5VEZ9"/>
<dbReference type="EMBL" id="JAAALK010000290">
    <property type="protein sequence ID" value="KAG8045018.1"/>
    <property type="molecule type" value="Genomic_DNA"/>
</dbReference>
<sequence>MTNFPADPIAYIPRGGVLSDGGGELRKRRTIVSLSGQHIRRNEDLALAICDENFTPMERHEFLLLIHHHITQVLRLQVQRLPSPTTQLPQMSRPPIKPVYSRRQRVAHSGQQSGSNQGMVRTEGSSSRDFKGKGLMAEKPTLQQFINAAVDEQVAVDRLISEELGNAGQLVPAQAANTGVEDEAN</sequence>
<evidence type="ECO:0000256" key="1">
    <source>
        <dbReference type="SAM" id="MobiDB-lite"/>
    </source>
</evidence>
<protein>
    <recommendedName>
        <fullName evidence="2">DUF7597 domain-containing protein</fullName>
    </recommendedName>
</protein>
<evidence type="ECO:0000313" key="4">
    <source>
        <dbReference type="Proteomes" id="UP000729402"/>
    </source>
</evidence>
<comment type="caution">
    <text evidence="3">The sequence shown here is derived from an EMBL/GenBank/DDBJ whole genome shotgun (WGS) entry which is preliminary data.</text>
</comment>
<accession>A0A8J5VEZ9</accession>
<proteinExistence type="predicted"/>
<keyword evidence="4" id="KW-1185">Reference proteome</keyword>
<reference evidence="3" key="1">
    <citation type="journal article" date="2021" name="bioRxiv">
        <title>Whole Genome Assembly and Annotation of Northern Wild Rice, Zizania palustris L., Supports a Whole Genome Duplication in the Zizania Genus.</title>
        <authorList>
            <person name="Haas M."/>
            <person name="Kono T."/>
            <person name="Macchietto M."/>
            <person name="Millas R."/>
            <person name="McGilp L."/>
            <person name="Shao M."/>
            <person name="Duquette J."/>
            <person name="Hirsch C.N."/>
            <person name="Kimball J."/>
        </authorList>
    </citation>
    <scope>NUCLEOTIDE SEQUENCE</scope>
    <source>
        <tissue evidence="3">Fresh leaf tissue</tissue>
    </source>
</reference>